<dbReference type="EMBL" id="LNIX01000003">
    <property type="protein sequence ID" value="OXA57040.1"/>
    <property type="molecule type" value="Genomic_DNA"/>
</dbReference>
<dbReference type="AlphaFoldDB" id="A0A226EI73"/>
<sequence>MQFFSISTCLCIIGLCISLSTQMTPTCRGMAIHMTPEEMDGLMTCMSEMAPDVTVQEDAAKMGAAVPKNEMACLGKCIMSKEGLLDDKGMPSKDLMMAKINASMPDSVIVEMDTAAAKCVDNHGKIVNPNDATCQSYHELTQCMTIALIELCKKP</sequence>
<name>A0A226EI73_FOLCA</name>
<dbReference type="OrthoDB" id="8281437at2759"/>
<dbReference type="SUPFAM" id="SSF47565">
    <property type="entry name" value="Insect pheromone/odorant-binding proteins"/>
    <property type="match status" value="1"/>
</dbReference>
<organism evidence="2 3">
    <name type="scientific">Folsomia candida</name>
    <name type="common">Springtail</name>
    <dbReference type="NCBI Taxonomy" id="158441"/>
    <lineage>
        <taxon>Eukaryota</taxon>
        <taxon>Metazoa</taxon>
        <taxon>Ecdysozoa</taxon>
        <taxon>Arthropoda</taxon>
        <taxon>Hexapoda</taxon>
        <taxon>Collembola</taxon>
        <taxon>Entomobryomorpha</taxon>
        <taxon>Isotomoidea</taxon>
        <taxon>Isotomidae</taxon>
        <taxon>Proisotominae</taxon>
        <taxon>Folsomia</taxon>
    </lineage>
</organism>
<dbReference type="Pfam" id="PF01395">
    <property type="entry name" value="PBP_GOBP"/>
    <property type="match status" value="1"/>
</dbReference>
<keyword evidence="1" id="KW-0732">Signal</keyword>
<dbReference type="InterPro" id="IPR006170">
    <property type="entry name" value="PBP/GOBP"/>
</dbReference>
<comment type="caution">
    <text evidence="2">The sequence shown here is derived from an EMBL/GenBank/DDBJ whole genome shotgun (WGS) entry which is preliminary data.</text>
</comment>
<feature type="chain" id="PRO_5011968537" evidence="1">
    <location>
        <begin position="19"/>
        <end position="155"/>
    </location>
</feature>
<feature type="signal peptide" evidence="1">
    <location>
        <begin position="1"/>
        <end position="18"/>
    </location>
</feature>
<dbReference type="Proteomes" id="UP000198287">
    <property type="component" value="Unassembled WGS sequence"/>
</dbReference>
<proteinExistence type="predicted"/>
<gene>
    <name evidence="2" type="ORF">Fcan01_06534</name>
</gene>
<evidence type="ECO:0000256" key="1">
    <source>
        <dbReference type="SAM" id="SignalP"/>
    </source>
</evidence>
<dbReference type="Gene3D" id="1.10.238.20">
    <property type="entry name" value="Pheromone/general odorant binding protein domain"/>
    <property type="match status" value="1"/>
</dbReference>
<keyword evidence="3" id="KW-1185">Reference proteome</keyword>
<dbReference type="GO" id="GO:0005549">
    <property type="term" value="F:odorant binding"/>
    <property type="evidence" value="ECO:0007669"/>
    <property type="project" value="InterPro"/>
</dbReference>
<protein>
    <submittedName>
        <fullName evidence="2">Uncharacterized protein</fullName>
    </submittedName>
</protein>
<accession>A0A226EI73</accession>
<evidence type="ECO:0000313" key="3">
    <source>
        <dbReference type="Proteomes" id="UP000198287"/>
    </source>
</evidence>
<evidence type="ECO:0000313" key="2">
    <source>
        <dbReference type="EMBL" id="OXA57040.1"/>
    </source>
</evidence>
<reference evidence="2 3" key="1">
    <citation type="submission" date="2015-12" db="EMBL/GenBank/DDBJ databases">
        <title>The genome of Folsomia candida.</title>
        <authorList>
            <person name="Faddeeva A."/>
            <person name="Derks M.F."/>
            <person name="Anvar Y."/>
            <person name="Smit S."/>
            <person name="Van Straalen N."/>
            <person name="Roelofs D."/>
        </authorList>
    </citation>
    <scope>NUCLEOTIDE SEQUENCE [LARGE SCALE GENOMIC DNA]</scope>
    <source>
        <strain evidence="2 3">VU population</strain>
        <tissue evidence="2">Whole body</tissue>
    </source>
</reference>
<dbReference type="InterPro" id="IPR036728">
    <property type="entry name" value="PBP_GOBP_sf"/>
</dbReference>